<organism evidence="3 4">
    <name type="scientific">Larkinella bovis</name>
    <dbReference type="NCBI Taxonomy" id="683041"/>
    <lineage>
        <taxon>Bacteria</taxon>
        <taxon>Pseudomonadati</taxon>
        <taxon>Bacteroidota</taxon>
        <taxon>Cytophagia</taxon>
        <taxon>Cytophagales</taxon>
        <taxon>Spirosomataceae</taxon>
        <taxon>Larkinella</taxon>
    </lineage>
</organism>
<name>A0ABW0IJS5_9BACT</name>
<evidence type="ECO:0000259" key="2">
    <source>
        <dbReference type="SMART" id="SM01080"/>
    </source>
</evidence>
<feature type="domain" description="CHASE2" evidence="2">
    <location>
        <begin position="52"/>
        <end position="333"/>
    </location>
</feature>
<dbReference type="InterPro" id="IPR007890">
    <property type="entry name" value="CHASE2"/>
</dbReference>
<feature type="transmembrane region" description="Helical" evidence="1">
    <location>
        <begin position="374"/>
        <end position="391"/>
    </location>
</feature>
<proteinExistence type="predicted"/>
<evidence type="ECO:0000313" key="4">
    <source>
        <dbReference type="Proteomes" id="UP001596106"/>
    </source>
</evidence>
<feature type="transmembrane region" description="Helical" evidence="1">
    <location>
        <begin position="315"/>
        <end position="336"/>
    </location>
</feature>
<dbReference type="Proteomes" id="UP001596106">
    <property type="component" value="Unassembled WGS sequence"/>
</dbReference>
<evidence type="ECO:0000256" key="1">
    <source>
        <dbReference type="SAM" id="Phobius"/>
    </source>
</evidence>
<evidence type="ECO:0000313" key="3">
    <source>
        <dbReference type="EMBL" id="MFC5413164.1"/>
    </source>
</evidence>
<reference evidence="4" key="1">
    <citation type="journal article" date="2019" name="Int. J. Syst. Evol. Microbiol.">
        <title>The Global Catalogue of Microorganisms (GCM) 10K type strain sequencing project: providing services to taxonomists for standard genome sequencing and annotation.</title>
        <authorList>
            <consortium name="The Broad Institute Genomics Platform"/>
            <consortium name="The Broad Institute Genome Sequencing Center for Infectious Disease"/>
            <person name="Wu L."/>
            <person name="Ma J."/>
        </authorList>
    </citation>
    <scope>NUCLEOTIDE SEQUENCE [LARGE SCALE GENOMIC DNA]</scope>
    <source>
        <strain evidence="4">CCUG 55250</strain>
    </source>
</reference>
<keyword evidence="1" id="KW-1133">Transmembrane helix</keyword>
<sequence>MTKKPVALRNLVIDAFLATMLVFAVYGTGKLFFSLTQRVLSLETLNPVHDALDVVKEGYENFAHLRTHARVGSHPVLPILVDMGAADRTRIAVVLDTIARHNPRVIGLDLAFDKPGVAYDSNLYGVLQRLERSGKLLRAVAYKVTLGHRLRQYERPLSKSVLPITENRYQIGPQGYADFSLNKSEDMVRHFTPWSQGDTSFAGQLVARYDPKAWQRFIRHRHGQEDNEDERILYQPPGVVTDTLHERDFTPGNPRLIKLRDALVLVGSMAGYQNLYTNEDIHPVPTGNGALSGLEINAHIVAMLLNDSYPTRGSVGWQLVLSFLLCWALIVVFIFYHHYKWFNELFKVSQLLVAAIILFASFIAFIRYRLEIDPLLFIVPVALSVDVLYFYEKLSKRLQNWVSTNSFFQALQRKSYFPTIRYTSSFNDDH</sequence>
<dbReference type="Pfam" id="PF05226">
    <property type="entry name" value="CHASE2"/>
    <property type="match status" value="1"/>
</dbReference>
<keyword evidence="1" id="KW-0812">Transmembrane</keyword>
<keyword evidence="1" id="KW-0472">Membrane</keyword>
<accession>A0ABW0IJS5</accession>
<dbReference type="SMART" id="SM01080">
    <property type="entry name" value="CHASE2"/>
    <property type="match status" value="1"/>
</dbReference>
<dbReference type="RefSeq" id="WP_379851425.1">
    <property type="nucleotide sequence ID" value="NZ_JBHSMA010000024.1"/>
</dbReference>
<protein>
    <submittedName>
        <fullName evidence="3">CHASE2 domain-containing protein</fullName>
    </submittedName>
</protein>
<comment type="caution">
    <text evidence="3">The sequence shown here is derived from an EMBL/GenBank/DDBJ whole genome shotgun (WGS) entry which is preliminary data.</text>
</comment>
<dbReference type="EMBL" id="JBHSMA010000024">
    <property type="protein sequence ID" value="MFC5413164.1"/>
    <property type="molecule type" value="Genomic_DNA"/>
</dbReference>
<keyword evidence="4" id="KW-1185">Reference proteome</keyword>
<feature type="transmembrane region" description="Helical" evidence="1">
    <location>
        <begin position="348"/>
        <end position="368"/>
    </location>
</feature>
<feature type="transmembrane region" description="Helical" evidence="1">
    <location>
        <begin position="12"/>
        <end position="33"/>
    </location>
</feature>
<gene>
    <name evidence="3" type="ORF">ACFPMF_27835</name>
</gene>